<evidence type="ECO:0000256" key="6">
    <source>
        <dbReference type="ARBA" id="ARBA00023136"/>
    </source>
</evidence>
<keyword evidence="4 8" id="KW-0611">Plant defense</keyword>
<evidence type="ECO:0000256" key="10">
    <source>
        <dbReference type="SAM" id="Phobius"/>
    </source>
</evidence>
<evidence type="ECO:0000313" key="11">
    <source>
        <dbReference type="EMBL" id="GEU67390.1"/>
    </source>
</evidence>
<protein>
    <recommendedName>
        <fullName evidence="8">MLO-like protein</fullName>
    </recommendedName>
</protein>
<feature type="transmembrane region" description="Helical" evidence="10">
    <location>
        <begin position="337"/>
        <end position="361"/>
    </location>
</feature>
<proteinExistence type="inferred from homology"/>
<feature type="transmembrane region" description="Helical" evidence="10">
    <location>
        <begin position="130"/>
        <end position="154"/>
    </location>
</feature>
<feature type="compositionally biased region" description="Basic and acidic residues" evidence="9">
    <location>
        <begin position="487"/>
        <end position="515"/>
    </location>
</feature>
<name>A0A6L2M1G4_TANCI</name>
<dbReference type="EMBL" id="BKCJ010005556">
    <property type="protein sequence ID" value="GEU67390.1"/>
    <property type="molecule type" value="Genomic_DNA"/>
</dbReference>
<keyword evidence="7 8" id="KW-0568">Pathogenesis-related protein</keyword>
<feature type="region of interest" description="Disordered" evidence="9">
    <location>
        <begin position="441"/>
        <end position="550"/>
    </location>
</feature>
<evidence type="ECO:0000256" key="5">
    <source>
        <dbReference type="ARBA" id="ARBA00022989"/>
    </source>
</evidence>
<evidence type="ECO:0000256" key="1">
    <source>
        <dbReference type="ARBA" id="ARBA00004141"/>
    </source>
</evidence>
<evidence type="ECO:0000256" key="4">
    <source>
        <dbReference type="ARBA" id="ARBA00022821"/>
    </source>
</evidence>
<dbReference type="AlphaFoldDB" id="A0A6L2M1G4"/>
<comment type="subcellular location">
    <subcellularLocation>
        <location evidence="1 8">Membrane</location>
        <topology evidence="1 8">Multi-pass membrane protein</topology>
    </subcellularLocation>
</comment>
<feature type="transmembrane region" description="Helical" evidence="10">
    <location>
        <begin position="20"/>
        <end position="42"/>
    </location>
</feature>
<evidence type="ECO:0000256" key="9">
    <source>
        <dbReference type="SAM" id="MobiDB-lite"/>
    </source>
</evidence>
<dbReference type="GO" id="GO:0005516">
    <property type="term" value="F:calmodulin binding"/>
    <property type="evidence" value="ECO:0007669"/>
    <property type="project" value="UniProtKB-KW"/>
</dbReference>
<gene>
    <name evidence="8" type="primary">MLO</name>
    <name evidence="11" type="ORF">Tci_039368</name>
</gene>
<comment type="similarity">
    <text evidence="2 8">Belongs to the MLO family.</text>
</comment>
<evidence type="ECO:0000256" key="3">
    <source>
        <dbReference type="ARBA" id="ARBA00022692"/>
    </source>
</evidence>
<keyword evidence="6 8" id="KW-0472">Membrane</keyword>
<accession>A0A6L2M1G4</accession>
<evidence type="ECO:0000256" key="2">
    <source>
        <dbReference type="ARBA" id="ARBA00006574"/>
    </source>
</evidence>
<feature type="transmembrane region" description="Helical" evidence="10">
    <location>
        <begin position="280"/>
        <end position="303"/>
    </location>
</feature>
<keyword evidence="8" id="KW-0112">Calmodulin-binding</keyword>
<comment type="domain">
    <text evidence="8">The C-terminus contains a calmodulin-binding domain, which binds calmodulin in a calcium-dependent fashion.</text>
</comment>
<keyword evidence="5 8" id="KW-1133">Transmembrane helix</keyword>
<evidence type="ECO:0000256" key="7">
    <source>
        <dbReference type="ARBA" id="ARBA00023265"/>
    </source>
</evidence>
<comment type="function">
    <text evidence="8">May be involved in modulation of pathogen defense and leaf cell death.</text>
</comment>
<reference evidence="11" key="1">
    <citation type="journal article" date="2019" name="Sci. Rep.">
        <title>Draft genome of Tanacetum cinerariifolium, the natural source of mosquito coil.</title>
        <authorList>
            <person name="Yamashiro T."/>
            <person name="Shiraishi A."/>
            <person name="Satake H."/>
            <person name="Nakayama K."/>
        </authorList>
    </citation>
    <scope>NUCLEOTIDE SEQUENCE</scope>
</reference>
<dbReference type="PANTHER" id="PTHR31942:SF97">
    <property type="entry name" value="MLO-LIKE PROTEIN"/>
    <property type="match status" value="1"/>
</dbReference>
<dbReference type="PANTHER" id="PTHR31942">
    <property type="entry name" value="MLO-LIKE PROTEIN 1"/>
    <property type="match status" value="1"/>
</dbReference>
<keyword evidence="3 8" id="KW-0812">Transmembrane</keyword>
<dbReference type="InterPro" id="IPR004326">
    <property type="entry name" value="Mlo"/>
</dbReference>
<dbReference type="GO" id="GO:0016020">
    <property type="term" value="C:membrane"/>
    <property type="evidence" value="ECO:0007669"/>
    <property type="project" value="UniProtKB-SubCell"/>
</dbReference>
<dbReference type="Pfam" id="PF03094">
    <property type="entry name" value="Mlo"/>
    <property type="match status" value="2"/>
</dbReference>
<feature type="transmembrane region" description="Helical" evidence="10">
    <location>
        <begin position="376"/>
        <end position="395"/>
    </location>
</feature>
<feature type="transmembrane region" description="Helical" evidence="10">
    <location>
        <begin position="253"/>
        <end position="274"/>
    </location>
</feature>
<comment type="caution">
    <text evidence="11">The sequence shown here is derived from an EMBL/GenBank/DDBJ whole genome shotgun (WGS) entry which is preliminary data.</text>
</comment>
<sequence>MGDGKKDYRKDERSLTVTPSWAVAVVVFVILFISILLEYALHLIGHWLHKKHKKSLQEALEKIKAELMILGFISLLLTVGKESIANICIPSKVARTWHPCKKDYPDNSFYDTCLKKGKVQMVSNYGIHQLHIFIFVLAVVHVAYCILTLALGLLKMRRWKRWENETKTVEYQYHHDPERFRFARETTFGRRHLRYWSNSTTLLWIGCFFRQFFNSVPKVDYLTLRHGFINTHLTPEQEFDFHKYISRSLEEDFKSVVGISPIVWFFAVLLLLTYTHDWYAYLWLPFIPLIILLIVGTKLQVIITKMGRRTHEMADVIKGTPTVQPGDDLFWFGRPRLVLLLINFVLFQNAFQLAFFLWSWYEFGFKSCYHHRDEDIIIRITMGAVIQFLCSYVTLPFNNKHDLTFVFHVGFSQMGSRMKPTIFSDNVSKALKTWRHTAKDHVKHGTHSPFSSRPGTPLHGSTSPMHLLHRHPDDSLDSPSNSPRGSGFEHEGWANEIQEHENLSRDEVPELREIEIQEPSSSSTKFPSGSKPVRTQREEEISNFSFGKIY</sequence>
<evidence type="ECO:0000256" key="8">
    <source>
        <dbReference type="RuleBase" id="RU280816"/>
    </source>
</evidence>
<feature type="compositionally biased region" description="Low complexity" evidence="9">
    <location>
        <begin position="519"/>
        <end position="532"/>
    </location>
</feature>
<feature type="compositionally biased region" description="Polar residues" evidence="9">
    <location>
        <begin position="448"/>
        <end position="464"/>
    </location>
</feature>
<organism evidence="11">
    <name type="scientific">Tanacetum cinerariifolium</name>
    <name type="common">Dalmatian daisy</name>
    <name type="synonym">Chrysanthemum cinerariifolium</name>
    <dbReference type="NCBI Taxonomy" id="118510"/>
    <lineage>
        <taxon>Eukaryota</taxon>
        <taxon>Viridiplantae</taxon>
        <taxon>Streptophyta</taxon>
        <taxon>Embryophyta</taxon>
        <taxon>Tracheophyta</taxon>
        <taxon>Spermatophyta</taxon>
        <taxon>Magnoliopsida</taxon>
        <taxon>eudicotyledons</taxon>
        <taxon>Gunneridae</taxon>
        <taxon>Pentapetalae</taxon>
        <taxon>asterids</taxon>
        <taxon>campanulids</taxon>
        <taxon>Asterales</taxon>
        <taxon>Asteraceae</taxon>
        <taxon>Asteroideae</taxon>
        <taxon>Anthemideae</taxon>
        <taxon>Anthemidinae</taxon>
        <taxon>Tanacetum</taxon>
    </lineage>
</organism>
<dbReference type="GO" id="GO:0006952">
    <property type="term" value="P:defense response"/>
    <property type="evidence" value="ECO:0007669"/>
    <property type="project" value="UniProtKB-KW"/>
</dbReference>